<keyword evidence="1" id="KW-1133">Transmembrane helix</keyword>
<keyword evidence="1" id="KW-0812">Transmembrane</keyword>
<comment type="caution">
    <text evidence="2">The sequence shown here is derived from an EMBL/GenBank/DDBJ whole genome shotgun (WGS) entry which is preliminary data.</text>
</comment>
<keyword evidence="3" id="KW-1185">Reference proteome</keyword>
<proteinExistence type="predicted"/>
<dbReference type="RefSeq" id="WP_047313181.1">
    <property type="nucleotide sequence ID" value="NZ_LDPQ01000001.1"/>
</dbReference>
<name>A0A0I9TUM2_9MYCO</name>
<evidence type="ECO:0000313" key="2">
    <source>
        <dbReference type="EMBL" id="KLO38985.1"/>
    </source>
</evidence>
<feature type="transmembrane region" description="Helical" evidence="1">
    <location>
        <begin position="27"/>
        <end position="43"/>
    </location>
</feature>
<evidence type="ECO:0000256" key="1">
    <source>
        <dbReference type="SAM" id="Phobius"/>
    </source>
</evidence>
<organism evidence="2 3">
    <name type="scientific">Mycobacterium haemophilum</name>
    <dbReference type="NCBI Taxonomy" id="29311"/>
    <lineage>
        <taxon>Bacteria</taxon>
        <taxon>Bacillati</taxon>
        <taxon>Actinomycetota</taxon>
        <taxon>Actinomycetes</taxon>
        <taxon>Mycobacteriales</taxon>
        <taxon>Mycobacteriaceae</taxon>
        <taxon>Mycobacterium</taxon>
    </lineage>
</organism>
<accession>A0A0I9TUM2</accession>
<dbReference type="OrthoDB" id="4571146at2"/>
<evidence type="ECO:0000313" key="3">
    <source>
        <dbReference type="Proteomes" id="UP000036334"/>
    </source>
</evidence>
<dbReference type="EMBL" id="LDPR01000001">
    <property type="protein sequence ID" value="KLO38985.1"/>
    <property type="molecule type" value="Genomic_DNA"/>
</dbReference>
<reference evidence="2 3" key="1">
    <citation type="submission" date="2015-05" db="EMBL/GenBank/DDBJ databases">
        <title>Genome sequence of Mycobacterium haemophilum.</title>
        <authorList>
            <person name="Greninger A.L."/>
            <person name="Cunningham G."/>
            <person name="Miller S."/>
        </authorList>
    </citation>
    <scope>NUCLEOTIDE SEQUENCE [LARGE SCALE GENOMIC DNA]</scope>
    <source>
        <strain evidence="3">UC1</strain>
    </source>
</reference>
<dbReference type="STRING" id="1202450.B586_16445"/>
<dbReference type="PATRIC" id="fig|29311.18.peg.220"/>
<keyword evidence="1" id="KW-0472">Membrane</keyword>
<gene>
    <name evidence="2" type="ORF">ABH38_01010</name>
</gene>
<dbReference type="AlphaFoldDB" id="A0A0I9TUM2"/>
<protein>
    <submittedName>
        <fullName evidence="2">Uncharacterized protein</fullName>
    </submittedName>
</protein>
<dbReference type="Proteomes" id="UP000036334">
    <property type="component" value="Unassembled WGS sequence"/>
</dbReference>
<sequence length="160" mass="18117">MKRLISLGISLIVGVDLLALVMQDRRFVLAGAGVALAVVLLNIRRHVGHQTEPEPDGEPDDLGDALRRWLSTTETTIRWSESTRADWDRHLRPMLARRFETATGQRQAKDPMTFHASGRMLFGAELWEWVNPNNITRTGDREPGPGRATLEEILQRLEQV</sequence>